<evidence type="ECO:0000313" key="1">
    <source>
        <dbReference type="EMBL" id="CAB4175215.1"/>
    </source>
</evidence>
<name>A0A6J5SQ16_9CAUD</name>
<reference evidence="4" key="1">
    <citation type="submission" date="2020-05" db="EMBL/GenBank/DDBJ databases">
        <authorList>
            <person name="Chiriac C."/>
            <person name="Salcher M."/>
            <person name="Ghai R."/>
            <person name="Kavagutti S V."/>
        </authorList>
    </citation>
    <scope>NUCLEOTIDE SEQUENCE</scope>
</reference>
<gene>
    <name evidence="2" type="ORF">UFOVP1123_62</name>
    <name evidence="3" type="ORF">UFOVP1239_88</name>
    <name evidence="4" type="ORF">UFOVP1484_66</name>
    <name evidence="5" type="ORF">UFOVP1577_72</name>
    <name evidence="1" type="ORF">UFOVP961_134</name>
</gene>
<protein>
    <submittedName>
        <fullName evidence="4">Uncharacterized protein</fullName>
    </submittedName>
</protein>
<evidence type="ECO:0000313" key="4">
    <source>
        <dbReference type="EMBL" id="CAB4216046.1"/>
    </source>
</evidence>
<dbReference type="EMBL" id="LR797435">
    <property type="protein sequence ID" value="CAB4216046.1"/>
    <property type="molecule type" value="Genomic_DNA"/>
</dbReference>
<dbReference type="EMBL" id="LR797079">
    <property type="protein sequence ID" value="CAB4185386.1"/>
    <property type="molecule type" value="Genomic_DNA"/>
</dbReference>
<sequence>MTYDEFRQILSADIHPWDFDHYCATFDQARTRQEFADYFIEKFPELDKIWFDGTSTSWCFSVPKNTVIPADFANSIVTVTDVPIKPTGASVPPEPLIEG</sequence>
<evidence type="ECO:0000313" key="3">
    <source>
        <dbReference type="EMBL" id="CAB4193476.1"/>
    </source>
</evidence>
<dbReference type="EMBL" id="LR798422">
    <property type="protein sequence ID" value="CAB5230716.1"/>
    <property type="molecule type" value="Genomic_DNA"/>
</dbReference>
<dbReference type="EMBL" id="LR797194">
    <property type="protein sequence ID" value="CAB4193476.1"/>
    <property type="molecule type" value="Genomic_DNA"/>
</dbReference>
<organism evidence="4">
    <name type="scientific">uncultured Caudovirales phage</name>
    <dbReference type="NCBI Taxonomy" id="2100421"/>
    <lineage>
        <taxon>Viruses</taxon>
        <taxon>Duplodnaviria</taxon>
        <taxon>Heunggongvirae</taxon>
        <taxon>Uroviricota</taxon>
        <taxon>Caudoviricetes</taxon>
        <taxon>Peduoviridae</taxon>
        <taxon>Maltschvirus</taxon>
        <taxon>Maltschvirus maltsch</taxon>
    </lineage>
</organism>
<evidence type="ECO:0000313" key="2">
    <source>
        <dbReference type="EMBL" id="CAB4185386.1"/>
    </source>
</evidence>
<proteinExistence type="predicted"/>
<dbReference type="EMBL" id="LR796912">
    <property type="protein sequence ID" value="CAB4175215.1"/>
    <property type="molecule type" value="Genomic_DNA"/>
</dbReference>
<evidence type="ECO:0000313" key="5">
    <source>
        <dbReference type="EMBL" id="CAB5230716.1"/>
    </source>
</evidence>
<accession>A0A6J5SQ16</accession>